<dbReference type="Gene3D" id="3.40.50.300">
    <property type="entry name" value="P-loop containing nucleotide triphosphate hydrolases"/>
    <property type="match status" value="2"/>
</dbReference>
<evidence type="ECO:0000256" key="1">
    <source>
        <dbReference type="ARBA" id="ARBA00004123"/>
    </source>
</evidence>
<dbReference type="GO" id="GO:0000723">
    <property type="term" value="P:telomere maintenance"/>
    <property type="evidence" value="ECO:0007669"/>
    <property type="project" value="TreeGrafter"/>
</dbReference>
<feature type="domain" description="RecA family profile 1" evidence="4">
    <location>
        <begin position="78"/>
        <end position="278"/>
    </location>
</feature>
<comment type="subcellular location">
    <subcellularLocation>
        <location evidence="1">Nucleus</location>
    </subcellularLocation>
</comment>
<dbReference type="InterPro" id="IPR048943">
    <property type="entry name" value="RAD51D_N"/>
</dbReference>
<dbReference type="GO" id="GO:0140664">
    <property type="term" value="F:ATP-dependent DNA damage sensor activity"/>
    <property type="evidence" value="ECO:0007669"/>
    <property type="project" value="InterPro"/>
</dbReference>
<dbReference type="InterPro" id="IPR020588">
    <property type="entry name" value="RecA_ATP-bd"/>
</dbReference>
<dbReference type="GO" id="GO:0003697">
    <property type="term" value="F:single-stranded DNA binding"/>
    <property type="evidence" value="ECO:0007669"/>
    <property type="project" value="TreeGrafter"/>
</dbReference>
<feature type="signal peptide" evidence="3">
    <location>
        <begin position="1"/>
        <end position="22"/>
    </location>
</feature>
<dbReference type="GO" id="GO:0000724">
    <property type="term" value="P:double-strand break repair via homologous recombination"/>
    <property type="evidence" value="ECO:0007669"/>
    <property type="project" value="TreeGrafter"/>
</dbReference>
<proteinExistence type="evidence at transcript level"/>
<dbReference type="GO" id="GO:0007131">
    <property type="term" value="P:reciprocal meiotic recombination"/>
    <property type="evidence" value="ECO:0007669"/>
    <property type="project" value="TreeGrafter"/>
</dbReference>
<evidence type="ECO:0000256" key="2">
    <source>
        <dbReference type="ARBA" id="ARBA00023242"/>
    </source>
</evidence>
<dbReference type="GO" id="GO:0005815">
    <property type="term" value="C:microtubule organizing center"/>
    <property type="evidence" value="ECO:0007669"/>
    <property type="project" value="TreeGrafter"/>
</dbReference>
<sequence length="278" mass="30771">MAVLVTSLCPLLSSSVLNLCHAAKIRTVIDFITSDPEELVQKIQLSYKDILSIRRSLIDKFSIFPQNAESLHLELLEMLSILDTGSKKLNNFLNGGIYSGEVTEIHGSAGSGKTQFCFSLVSKLIVEGKNSAIYLDTNNNFDGKRIEEIALRNTNNDRENVFFHRLKLLVIDSITPLLSPLFGGKYLDGPALMNNVAQQFKVLTSQHMISILVCNNTVNDKDFAIKPALGHNWKYIPSISLSISKLSSGNHEMSTLKSCRNGLFPQVLFHITKAGVTD</sequence>
<dbReference type="SUPFAM" id="SSF52540">
    <property type="entry name" value="P-loop containing nucleoside triphosphate hydrolases"/>
    <property type="match status" value="1"/>
</dbReference>
<keyword evidence="3" id="KW-0732">Signal</keyword>
<dbReference type="Pfam" id="PF08423">
    <property type="entry name" value="Rad51"/>
    <property type="match status" value="1"/>
</dbReference>
<dbReference type="PANTHER" id="PTHR46457">
    <property type="entry name" value="DNA REPAIR PROTEIN RAD51 HOMOLOG 4"/>
    <property type="match status" value="1"/>
</dbReference>
<protein>
    <submittedName>
        <fullName evidence="5">DNA repair protein RAD51-like protein</fullName>
    </submittedName>
</protein>
<dbReference type="GO" id="GO:0033063">
    <property type="term" value="C:Rad51B-Rad51C-Rad51D-XRCC2 complex"/>
    <property type="evidence" value="ECO:0007669"/>
    <property type="project" value="TreeGrafter"/>
</dbReference>
<dbReference type="Pfam" id="PF21794">
    <property type="entry name" value="RAD51D_N"/>
    <property type="match status" value="1"/>
</dbReference>
<dbReference type="PROSITE" id="PS50162">
    <property type="entry name" value="RECA_2"/>
    <property type="match status" value="1"/>
</dbReference>
<dbReference type="GO" id="GO:0005657">
    <property type="term" value="C:replication fork"/>
    <property type="evidence" value="ECO:0007669"/>
    <property type="project" value="TreeGrafter"/>
</dbReference>
<accession>A0A2L2XZ32</accession>
<evidence type="ECO:0000259" key="4">
    <source>
        <dbReference type="PROSITE" id="PS50162"/>
    </source>
</evidence>
<name>A0A2L2XZ32_PARTP</name>
<dbReference type="GO" id="GO:0005524">
    <property type="term" value="F:ATP binding"/>
    <property type="evidence" value="ECO:0007669"/>
    <property type="project" value="InterPro"/>
</dbReference>
<dbReference type="InterPro" id="IPR013632">
    <property type="entry name" value="Rad51_C"/>
</dbReference>
<dbReference type="OrthoDB" id="336321at2759"/>
<dbReference type="InterPro" id="IPR051988">
    <property type="entry name" value="HRR_RAD51_Paralog"/>
</dbReference>
<dbReference type="PANTHER" id="PTHR46457:SF1">
    <property type="entry name" value="DNA REPAIR PROTEIN RAD51 HOMOLOG 4"/>
    <property type="match status" value="1"/>
</dbReference>
<dbReference type="EMBL" id="IAAA01007276">
    <property type="protein sequence ID" value="LAA00260.1"/>
    <property type="molecule type" value="mRNA"/>
</dbReference>
<organism evidence="5">
    <name type="scientific">Parasteatoda tepidariorum</name>
    <name type="common">Common house spider</name>
    <name type="synonym">Achaearanea tepidariorum</name>
    <dbReference type="NCBI Taxonomy" id="114398"/>
    <lineage>
        <taxon>Eukaryota</taxon>
        <taxon>Metazoa</taxon>
        <taxon>Ecdysozoa</taxon>
        <taxon>Arthropoda</taxon>
        <taxon>Chelicerata</taxon>
        <taxon>Arachnida</taxon>
        <taxon>Araneae</taxon>
        <taxon>Araneomorphae</taxon>
        <taxon>Entelegynae</taxon>
        <taxon>Araneoidea</taxon>
        <taxon>Theridiidae</taxon>
        <taxon>Parasteatoda</taxon>
    </lineage>
</organism>
<dbReference type="InterPro" id="IPR027417">
    <property type="entry name" value="P-loop_NTPase"/>
</dbReference>
<evidence type="ECO:0000256" key="3">
    <source>
        <dbReference type="SAM" id="SignalP"/>
    </source>
</evidence>
<feature type="chain" id="PRO_5014999018" evidence="3">
    <location>
        <begin position="23"/>
        <end position="278"/>
    </location>
</feature>
<dbReference type="GO" id="GO:0042148">
    <property type="term" value="P:DNA strand invasion"/>
    <property type="evidence" value="ECO:0007669"/>
    <property type="project" value="TreeGrafter"/>
</dbReference>
<keyword evidence="2" id="KW-0539">Nucleus</keyword>
<dbReference type="AlphaFoldDB" id="A0A2L2XZ32"/>
<dbReference type="GO" id="GO:0000400">
    <property type="term" value="F:four-way junction DNA binding"/>
    <property type="evidence" value="ECO:0007669"/>
    <property type="project" value="TreeGrafter"/>
</dbReference>
<reference evidence="5" key="1">
    <citation type="journal article" date="2016" name="Mol. Ecol. Resour.">
        <title>Evaluation of the impact of RNA preservation methods of spiders for de novo transcriptome assembly.</title>
        <authorList>
            <person name="Kono N."/>
            <person name="Nakamura H."/>
            <person name="Ito Y."/>
            <person name="Tomita M."/>
            <person name="Arakawa K."/>
        </authorList>
    </citation>
    <scope>NUCLEOTIDE SEQUENCE</scope>
    <source>
        <tissue evidence="5">Whole body</tissue>
    </source>
</reference>
<evidence type="ECO:0000313" key="5">
    <source>
        <dbReference type="EMBL" id="LAA00260.1"/>
    </source>
</evidence>